<evidence type="ECO:0000256" key="9">
    <source>
        <dbReference type="ARBA" id="ARBA00022857"/>
    </source>
</evidence>
<keyword evidence="6 14" id="KW-0686">Riboflavin biosynthesis</keyword>
<accession>A0ABS4G4V7</accession>
<evidence type="ECO:0000256" key="2">
    <source>
        <dbReference type="ARBA" id="ARBA00004882"/>
    </source>
</evidence>
<evidence type="ECO:0000256" key="14">
    <source>
        <dbReference type="PIRNR" id="PIRNR006769"/>
    </source>
</evidence>
<keyword evidence="9 14" id="KW-0521">NADP</keyword>
<evidence type="ECO:0000256" key="10">
    <source>
        <dbReference type="ARBA" id="ARBA00023002"/>
    </source>
</evidence>
<proteinExistence type="inferred from homology"/>
<evidence type="ECO:0000256" key="4">
    <source>
        <dbReference type="ARBA" id="ARBA00005259"/>
    </source>
</evidence>
<comment type="pathway">
    <text evidence="2 14">Cofactor biosynthesis; riboflavin biosynthesis; 5-amino-6-(D-ribitylamino)uracil from GTP: step 2/4.</text>
</comment>
<feature type="domain" description="CMP/dCMP-type deaminase" evidence="15">
    <location>
        <begin position="1"/>
        <end position="122"/>
    </location>
</feature>
<gene>
    <name evidence="16" type="ORF">J2Z34_002083</name>
</gene>
<dbReference type="SUPFAM" id="SSF53927">
    <property type="entry name" value="Cytidine deaminase-like"/>
    <property type="match status" value="1"/>
</dbReference>
<dbReference type="EMBL" id="JAGGKC010000017">
    <property type="protein sequence ID" value="MBP1919593.1"/>
    <property type="molecule type" value="Genomic_DNA"/>
</dbReference>
<keyword evidence="7 14" id="KW-0479">Metal-binding</keyword>
<evidence type="ECO:0000256" key="11">
    <source>
        <dbReference type="ARBA" id="ARBA00023268"/>
    </source>
</evidence>
<dbReference type="EC" id="1.1.1.193" evidence="14"/>
<organism evidence="16 17">
    <name type="scientific">Youngiibacter multivorans</name>
    <dbReference type="NCBI Taxonomy" id="937251"/>
    <lineage>
        <taxon>Bacteria</taxon>
        <taxon>Bacillati</taxon>
        <taxon>Bacillota</taxon>
        <taxon>Clostridia</taxon>
        <taxon>Eubacteriales</taxon>
        <taxon>Clostridiaceae</taxon>
        <taxon>Youngiibacter</taxon>
    </lineage>
</organism>
<dbReference type="GO" id="GO:0008703">
    <property type="term" value="F:5-amino-6-(5-phosphoribosylamino)uracil reductase activity"/>
    <property type="evidence" value="ECO:0007669"/>
    <property type="project" value="UniProtKB-EC"/>
</dbReference>
<dbReference type="PROSITE" id="PS51747">
    <property type="entry name" value="CYT_DCMP_DEAMINASES_2"/>
    <property type="match status" value="1"/>
</dbReference>
<comment type="function">
    <text evidence="1 14">Converts 2,5-diamino-6-(ribosylamino)-4(3h)-pyrimidinone 5'-phosphate into 5-amino-6-(ribosylamino)-2,4(1h,3h)-pyrimidinedione 5'-phosphate.</text>
</comment>
<comment type="cofactor">
    <cofactor evidence="14">
        <name>Zn(2+)</name>
        <dbReference type="ChEBI" id="CHEBI:29105"/>
    </cofactor>
    <text evidence="14">Binds 1 zinc ion.</text>
</comment>
<comment type="catalytic activity">
    <reaction evidence="12 14">
        <text>5-amino-6-(5-phospho-D-ribitylamino)uracil + NADP(+) = 5-amino-6-(5-phospho-D-ribosylamino)uracil + NADPH + H(+)</text>
        <dbReference type="Rhea" id="RHEA:17845"/>
        <dbReference type="ChEBI" id="CHEBI:15378"/>
        <dbReference type="ChEBI" id="CHEBI:57783"/>
        <dbReference type="ChEBI" id="CHEBI:58349"/>
        <dbReference type="ChEBI" id="CHEBI:58421"/>
        <dbReference type="ChEBI" id="CHEBI:58453"/>
        <dbReference type="EC" id="1.1.1.193"/>
    </reaction>
</comment>
<dbReference type="CDD" id="cd01284">
    <property type="entry name" value="Riboflavin_deaminase-reductase"/>
    <property type="match status" value="1"/>
</dbReference>
<dbReference type="InterPro" id="IPR024072">
    <property type="entry name" value="DHFR-like_dom_sf"/>
</dbReference>
<sequence length="370" mass="40261">MDMDYMDRALELSRRGEGRVNPNPLVGAVIVKNGRIIGEGWHEYYGGPHAEVNAVRNAAEDVRGSTIYVTLEPCSHYGKTPPCAELLRAKGFGRVVVAMTDPNPLVAGKGIEILREAGIKVDVGLLEAKARKLNEIFIKYILTKQPFVIMKSAMTLDGKTATSGGESKWITGKESREYVHRIRNRVSGIMVGIGTLLSDDPSLTARTEDGCDPVRIIVDSRLRIPMDAKVLNSPGKTIIATTEDYDRRRYEELEELDSVEVLIAGKSGMGVDLKHLMSHLGAKGIDSVLLEGGSELNWSMVNEGLVDKVMTFIAPKILGGCESKTPVGGPGFPGLDDALVLQDIEVTRFGVDTLIEGYVRRGENDVHGTC</sequence>
<evidence type="ECO:0000256" key="3">
    <source>
        <dbReference type="ARBA" id="ARBA00004910"/>
    </source>
</evidence>
<keyword evidence="8 14" id="KW-0862">Zinc</keyword>
<comment type="caution">
    <text evidence="16">The sequence shown here is derived from an EMBL/GenBank/DDBJ whole genome shotgun (WGS) entry which is preliminary data.</text>
</comment>
<evidence type="ECO:0000256" key="6">
    <source>
        <dbReference type="ARBA" id="ARBA00022619"/>
    </source>
</evidence>
<dbReference type="Proteomes" id="UP001519271">
    <property type="component" value="Unassembled WGS sequence"/>
</dbReference>
<dbReference type="InterPro" id="IPR016192">
    <property type="entry name" value="APOBEC/CMP_deaminase_Zn-bd"/>
</dbReference>
<dbReference type="PANTHER" id="PTHR38011:SF7">
    <property type="entry name" value="2,5-DIAMINO-6-RIBOSYLAMINO-4(3H)-PYRIMIDINONE 5'-PHOSPHATE REDUCTASE"/>
    <property type="match status" value="1"/>
</dbReference>
<reference evidence="16 17" key="1">
    <citation type="submission" date="2021-03" db="EMBL/GenBank/DDBJ databases">
        <title>Genomic Encyclopedia of Type Strains, Phase IV (KMG-IV): sequencing the most valuable type-strain genomes for metagenomic binning, comparative biology and taxonomic classification.</title>
        <authorList>
            <person name="Goeker M."/>
        </authorList>
    </citation>
    <scope>NUCLEOTIDE SEQUENCE [LARGE SCALE GENOMIC DNA]</scope>
    <source>
        <strain evidence="16 17">DSM 6139</strain>
    </source>
</reference>
<evidence type="ECO:0000256" key="1">
    <source>
        <dbReference type="ARBA" id="ARBA00002151"/>
    </source>
</evidence>
<dbReference type="InterPro" id="IPR016193">
    <property type="entry name" value="Cytidine_deaminase-like"/>
</dbReference>
<dbReference type="InterPro" id="IPR002734">
    <property type="entry name" value="RibDG_C"/>
</dbReference>
<dbReference type="InterPro" id="IPR004794">
    <property type="entry name" value="Eubact_RibD"/>
</dbReference>
<evidence type="ECO:0000313" key="16">
    <source>
        <dbReference type="EMBL" id="MBP1919593.1"/>
    </source>
</evidence>
<dbReference type="Gene3D" id="3.40.430.10">
    <property type="entry name" value="Dihydrofolate Reductase, subunit A"/>
    <property type="match status" value="1"/>
</dbReference>
<name>A0ABS4G4V7_9CLOT</name>
<evidence type="ECO:0000259" key="15">
    <source>
        <dbReference type="PROSITE" id="PS51747"/>
    </source>
</evidence>
<comment type="similarity">
    <text evidence="4 14">In the N-terminal section; belongs to the cytidine and deoxycytidylate deaminase family.</text>
</comment>
<dbReference type="SUPFAM" id="SSF53597">
    <property type="entry name" value="Dihydrofolate reductase-like"/>
    <property type="match status" value="1"/>
</dbReference>
<comment type="catalytic activity">
    <reaction evidence="13 14">
        <text>2,5-diamino-6-hydroxy-4-(5-phosphoribosylamino)-pyrimidine + H2O + H(+) = 5-amino-6-(5-phospho-D-ribosylamino)uracil + NH4(+)</text>
        <dbReference type="Rhea" id="RHEA:21868"/>
        <dbReference type="ChEBI" id="CHEBI:15377"/>
        <dbReference type="ChEBI" id="CHEBI:15378"/>
        <dbReference type="ChEBI" id="CHEBI:28938"/>
        <dbReference type="ChEBI" id="CHEBI:58453"/>
        <dbReference type="ChEBI" id="CHEBI:58614"/>
        <dbReference type="EC" id="3.5.4.26"/>
    </reaction>
</comment>
<evidence type="ECO:0000256" key="12">
    <source>
        <dbReference type="ARBA" id="ARBA00049861"/>
    </source>
</evidence>
<dbReference type="InterPro" id="IPR050765">
    <property type="entry name" value="Riboflavin_Biosynth_HTPR"/>
</dbReference>
<comment type="similarity">
    <text evidence="5 14">In the C-terminal section; belongs to the HTP reductase family.</text>
</comment>
<dbReference type="RefSeq" id="WP_209459792.1">
    <property type="nucleotide sequence ID" value="NZ_JAGGKC010000017.1"/>
</dbReference>
<dbReference type="NCBIfam" id="TIGR00326">
    <property type="entry name" value="eubact_ribD"/>
    <property type="match status" value="1"/>
</dbReference>
<evidence type="ECO:0000256" key="7">
    <source>
        <dbReference type="ARBA" id="ARBA00022723"/>
    </source>
</evidence>
<dbReference type="PIRSF" id="PIRSF006769">
    <property type="entry name" value="RibD"/>
    <property type="match status" value="1"/>
</dbReference>
<dbReference type="PROSITE" id="PS00903">
    <property type="entry name" value="CYT_DCMP_DEAMINASES_1"/>
    <property type="match status" value="1"/>
</dbReference>
<evidence type="ECO:0000256" key="5">
    <source>
        <dbReference type="ARBA" id="ARBA00007417"/>
    </source>
</evidence>
<dbReference type="InterPro" id="IPR002125">
    <property type="entry name" value="CMP_dCMP_dom"/>
</dbReference>
<dbReference type="Pfam" id="PF00383">
    <property type="entry name" value="dCMP_cyt_deam_1"/>
    <property type="match status" value="1"/>
</dbReference>
<keyword evidence="17" id="KW-1185">Reference proteome</keyword>
<dbReference type="Pfam" id="PF01872">
    <property type="entry name" value="RibD_C"/>
    <property type="match status" value="1"/>
</dbReference>
<evidence type="ECO:0000256" key="13">
    <source>
        <dbReference type="ARBA" id="ARBA00049886"/>
    </source>
</evidence>
<evidence type="ECO:0000256" key="8">
    <source>
        <dbReference type="ARBA" id="ARBA00022833"/>
    </source>
</evidence>
<dbReference type="Gene3D" id="3.40.140.10">
    <property type="entry name" value="Cytidine Deaminase, domain 2"/>
    <property type="match status" value="1"/>
</dbReference>
<protein>
    <recommendedName>
        <fullName evidence="14">Riboflavin biosynthesis protein RibD</fullName>
    </recommendedName>
    <domain>
        <recommendedName>
            <fullName evidence="14">Diaminohydroxyphosphoribosylaminopyrimidine deaminase</fullName>
            <shortName evidence="14">DRAP deaminase</shortName>
            <ecNumber evidence="14">3.5.4.26</ecNumber>
        </recommendedName>
        <alternativeName>
            <fullName evidence="14">Riboflavin-specific deaminase</fullName>
        </alternativeName>
    </domain>
    <domain>
        <recommendedName>
            <fullName evidence="14">5-amino-6-(5-phosphoribosylamino)uracil reductase</fullName>
            <ecNumber evidence="14">1.1.1.193</ecNumber>
        </recommendedName>
        <alternativeName>
            <fullName evidence="14">HTP reductase</fullName>
        </alternativeName>
    </domain>
</protein>
<dbReference type="EC" id="3.5.4.26" evidence="14"/>
<dbReference type="PANTHER" id="PTHR38011">
    <property type="entry name" value="DIHYDROFOLATE REDUCTASE FAMILY PROTEIN (AFU_ORTHOLOGUE AFUA_8G06820)"/>
    <property type="match status" value="1"/>
</dbReference>
<keyword evidence="14 16" id="KW-0378">Hydrolase</keyword>
<dbReference type="GO" id="GO:0008835">
    <property type="term" value="F:diaminohydroxyphosphoribosylaminopyrimidine deaminase activity"/>
    <property type="evidence" value="ECO:0007669"/>
    <property type="project" value="UniProtKB-EC"/>
</dbReference>
<evidence type="ECO:0000313" key="17">
    <source>
        <dbReference type="Proteomes" id="UP001519271"/>
    </source>
</evidence>
<keyword evidence="11" id="KW-0511">Multifunctional enzyme</keyword>
<dbReference type="InterPro" id="IPR011549">
    <property type="entry name" value="RibD_C"/>
</dbReference>
<keyword evidence="10 14" id="KW-0560">Oxidoreductase</keyword>
<comment type="pathway">
    <text evidence="3 14">Cofactor biosynthesis; riboflavin biosynthesis; 5-amino-6-(D-ribitylamino)uracil from GTP: step 3/4.</text>
</comment>
<dbReference type="NCBIfam" id="TIGR00227">
    <property type="entry name" value="ribD_Cterm"/>
    <property type="match status" value="1"/>
</dbReference>